<dbReference type="PANTHER" id="PTHR13355">
    <property type="entry name" value="GLUCOSAMINE 6-PHOSPHATE N-ACETYLTRANSFERASE"/>
    <property type="match status" value="1"/>
</dbReference>
<dbReference type="Gene3D" id="3.40.630.30">
    <property type="match status" value="1"/>
</dbReference>
<reference evidence="3 4" key="1">
    <citation type="submission" date="2016-10" db="EMBL/GenBank/DDBJ databases">
        <authorList>
            <person name="de Groot N.N."/>
        </authorList>
    </citation>
    <scope>NUCLEOTIDE SEQUENCE [LARGE SCALE GENOMIC DNA]</scope>
    <source>
        <strain evidence="3 4">JCM 10630</strain>
    </source>
</reference>
<dbReference type="OrthoDB" id="7595389at2"/>
<dbReference type="Proteomes" id="UP000182413">
    <property type="component" value="Unassembled WGS sequence"/>
</dbReference>
<evidence type="ECO:0000259" key="1">
    <source>
        <dbReference type="PROSITE" id="PS51186"/>
    </source>
</evidence>
<dbReference type="AlphaFoldDB" id="A0A1G6VD24"/>
<proteinExistence type="predicted"/>
<dbReference type="Pfam" id="PF00583">
    <property type="entry name" value="Acetyltransf_1"/>
    <property type="match status" value="1"/>
</dbReference>
<protein>
    <submittedName>
        <fullName evidence="3">Acetyltransferase (GNAT) family protein</fullName>
    </submittedName>
    <submittedName>
        <fullName evidence="2">GNAT family N-acetyltransferase</fullName>
        <ecNumber evidence="2">2.3.1.-</ecNumber>
    </submittedName>
</protein>
<dbReference type="Proteomes" id="UP001278050">
    <property type="component" value="Unassembled WGS sequence"/>
</dbReference>
<keyword evidence="2" id="KW-0012">Acyltransferase</keyword>
<dbReference type="PROSITE" id="PS51186">
    <property type="entry name" value="GNAT"/>
    <property type="match status" value="1"/>
</dbReference>
<gene>
    <name evidence="3" type="ORF">SAMN05216575_101724</name>
    <name evidence="2" type="ORF">SIM71_06825</name>
</gene>
<evidence type="ECO:0000313" key="2">
    <source>
        <dbReference type="EMBL" id="MDX5991764.1"/>
    </source>
</evidence>
<feature type="domain" description="N-acetyltransferase" evidence="1">
    <location>
        <begin position="1"/>
        <end position="156"/>
    </location>
</feature>
<reference evidence="2 5" key="2">
    <citation type="submission" date="2023-11" db="EMBL/GenBank/DDBJ databases">
        <title>MicrobeMod: A computational toolkit for identifying prokaryotic methylation and restriction-modification with nanopore sequencing.</title>
        <authorList>
            <person name="Crits-Christoph A."/>
            <person name="Kang S.C."/>
            <person name="Lee H."/>
            <person name="Ostrov N."/>
        </authorList>
    </citation>
    <scope>NUCLEOTIDE SEQUENCE [LARGE SCALE GENOMIC DNA]</scope>
    <source>
        <strain evidence="2 5">ATCC BAA-571</strain>
    </source>
</reference>
<accession>A0A1G6VD24</accession>
<dbReference type="EMBL" id="JAWXXP010000001">
    <property type="protein sequence ID" value="MDX5991764.1"/>
    <property type="molecule type" value="Genomic_DNA"/>
</dbReference>
<name>A0A1G6VD24_9GAMM</name>
<dbReference type="InterPro" id="IPR039143">
    <property type="entry name" value="GNPNAT1-like"/>
</dbReference>
<dbReference type="PANTHER" id="PTHR13355:SF11">
    <property type="entry name" value="GLUCOSAMINE 6-PHOSPHATE N-ACETYLTRANSFERASE"/>
    <property type="match status" value="1"/>
</dbReference>
<dbReference type="InterPro" id="IPR000182">
    <property type="entry name" value="GNAT_dom"/>
</dbReference>
<evidence type="ECO:0000313" key="3">
    <source>
        <dbReference type="EMBL" id="SDD51374.1"/>
    </source>
</evidence>
<dbReference type="RefSeq" id="WP_074675494.1">
    <property type="nucleotide sequence ID" value="NZ_CBCSET010000001.1"/>
</dbReference>
<sequence length="156" mass="17597">MHIRHIATEELGQLLGLYQHLHPQDEPLPDPEAVESIWHELMANPRYQYLGVFQESRLTASCTLTLVPNLTHGCKPYGLIENVVTHSDYRQRGLGKKLLAHALERAWEAGCYKVMLMTGRKDEATLGFYKAAGFDPNDKQAFVARPTHKTPTVTTS</sequence>
<evidence type="ECO:0000313" key="4">
    <source>
        <dbReference type="Proteomes" id="UP000182413"/>
    </source>
</evidence>
<dbReference type="EC" id="2.3.1.-" evidence="2"/>
<keyword evidence="5" id="KW-1185">Reference proteome</keyword>
<dbReference type="GO" id="GO:0004343">
    <property type="term" value="F:glucosamine 6-phosphate N-acetyltransferase activity"/>
    <property type="evidence" value="ECO:0007669"/>
    <property type="project" value="TreeGrafter"/>
</dbReference>
<dbReference type="SUPFAM" id="SSF55729">
    <property type="entry name" value="Acyl-CoA N-acyltransferases (Nat)"/>
    <property type="match status" value="1"/>
</dbReference>
<dbReference type="EMBL" id="FNAE01000001">
    <property type="protein sequence ID" value="SDD51374.1"/>
    <property type="molecule type" value="Genomic_DNA"/>
</dbReference>
<dbReference type="CDD" id="cd04301">
    <property type="entry name" value="NAT_SF"/>
    <property type="match status" value="1"/>
</dbReference>
<keyword evidence="3" id="KW-0808">Transferase</keyword>
<dbReference type="InterPro" id="IPR016181">
    <property type="entry name" value="Acyl_CoA_acyltransferase"/>
</dbReference>
<organism evidence="3 4">
    <name type="scientific">Ectopseudomonas alcaliphila</name>
    <dbReference type="NCBI Taxonomy" id="101564"/>
    <lineage>
        <taxon>Bacteria</taxon>
        <taxon>Pseudomonadati</taxon>
        <taxon>Pseudomonadota</taxon>
        <taxon>Gammaproteobacteria</taxon>
        <taxon>Pseudomonadales</taxon>
        <taxon>Pseudomonadaceae</taxon>
        <taxon>Ectopseudomonas</taxon>
    </lineage>
</organism>
<evidence type="ECO:0000313" key="5">
    <source>
        <dbReference type="Proteomes" id="UP001278050"/>
    </source>
</evidence>